<dbReference type="Pfam" id="PF02683">
    <property type="entry name" value="DsbD_TM"/>
    <property type="match status" value="1"/>
</dbReference>
<dbReference type="PANTHER" id="PTHR31272:SF4">
    <property type="entry name" value="CYTOCHROME C-TYPE BIOGENESIS PROTEIN HI_1454-RELATED"/>
    <property type="match status" value="1"/>
</dbReference>
<dbReference type="GO" id="GO:0017004">
    <property type="term" value="P:cytochrome complex assembly"/>
    <property type="evidence" value="ECO:0007669"/>
    <property type="project" value="InterPro"/>
</dbReference>
<evidence type="ECO:0000256" key="4">
    <source>
        <dbReference type="ARBA" id="ARBA00022989"/>
    </source>
</evidence>
<evidence type="ECO:0000256" key="6">
    <source>
        <dbReference type="SAM" id="Phobius"/>
    </source>
</evidence>
<dbReference type="RefSeq" id="WP_264844085.1">
    <property type="nucleotide sequence ID" value="NZ_AP025628.1"/>
</dbReference>
<protein>
    <submittedName>
        <fullName evidence="8">Cytochrome C biogenesis protein CcdA</fullName>
    </submittedName>
</protein>
<evidence type="ECO:0000256" key="2">
    <source>
        <dbReference type="ARBA" id="ARBA00006143"/>
    </source>
</evidence>
<dbReference type="Proteomes" id="UP001163687">
    <property type="component" value="Chromosome"/>
</dbReference>
<evidence type="ECO:0000259" key="7">
    <source>
        <dbReference type="Pfam" id="PF02683"/>
    </source>
</evidence>
<evidence type="ECO:0000256" key="3">
    <source>
        <dbReference type="ARBA" id="ARBA00022692"/>
    </source>
</evidence>
<comment type="subcellular location">
    <subcellularLocation>
        <location evidence="1">Membrane</location>
        <topology evidence="1">Multi-pass membrane protein</topology>
    </subcellularLocation>
</comment>
<dbReference type="InterPro" id="IPR051790">
    <property type="entry name" value="Cytochrome_c-biogenesis_DsbD"/>
</dbReference>
<evidence type="ECO:0000313" key="9">
    <source>
        <dbReference type="Proteomes" id="UP001163687"/>
    </source>
</evidence>
<comment type="similarity">
    <text evidence="2">Belongs to the DsbD family.</text>
</comment>
<evidence type="ECO:0000256" key="1">
    <source>
        <dbReference type="ARBA" id="ARBA00004141"/>
    </source>
</evidence>
<dbReference type="GO" id="GO:0016020">
    <property type="term" value="C:membrane"/>
    <property type="evidence" value="ECO:0007669"/>
    <property type="project" value="UniProtKB-SubCell"/>
</dbReference>
<gene>
    <name evidence="8" type="ORF">caldi_11050</name>
</gene>
<feature type="transmembrane region" description="Helical" evidence="6">
    <location>
        <begin position="89"/>
        <end position="109"/>
    </location>
</feature>
<feature type="transmembrane region" description="Helical" evidence="6">
    <location>
        <begin position="58"/>
        <end position="83"/>
    </location>
</feature>
<dbReference type="InterPro" id="IPR003834">
    <property type="entry name" value="Cyt_c_assmbl_TM_dom"/>
</dbReference>
<feature type="transmembrane region" description="Helical" evidence="6">
    <location>
        <begin position="206"/>
        <end position="229"/>
    </location>
</feature>
<evidence type="ECO:0000313" key="8">
    <source>
        <dbReference type="EMBL" id="BDG60015.1"/>
    </source>
</evidence>
<name>A0AA35CIU5_9FIRM</name>
<dbReference type="EMBL" id="AP025628">
    <property type="protein sequence ID" value="BDG60015.1"/>
    <property type="molecule type" value="Genomic_DNA"/>
</dbReference>
<dbReference type="AlphaFoldDB" id="A0AA35CIU5"/>
<evidence type="ECO:0000256" key="5">
    <source>
        <dbReference type="ARBA" id="ARBA00023136"/>
    </source>
</evidence>
<keyword evidence="4 6" id="KW-1133">Transmembrane helix</keyword>
<feature type="transmembrane region" description="Helical" evidence="6">
    <location>
        <begin position="169"/>
        <end position="194"/>
    </location>
</feature>
<sequence length="236" mass="24621">METAAPSILFAFGAGVLSFLSPCVVPVYPSYISYLTGMSLGEIEAGGSKARAQVMQHAIFFMLGFSVIWVALGLVTSALSSLFYSGRGVLRLVGGVIMVAMGLALLGVLRIPLLQREARLQLARKPAGYMGSFVVGLAFAAGWTPCIGPILTAVLALAASQPGTGVPLLLAYSVGFALPFLLLAYGLGSARWLARYSGMVERVGGGLMILTGVLLATGRLERILAWLIAVTGFSGF</sequence>
<organism evidence="8 9">
    <name type="scientific">Caldinitratiruptor microaerophilus</name>
    <dbReference type="NCBI Taxonomy" id="671077"/>
    <lineage>
        <taxon>Bacteria</taxon>
        <taxon>Bacillati</taxon>
        <taxon>Bacillota</taxon>
        <taxon>Clostridia</taxon>
        <taxon>Eubacteriales</taxon>
        <taxon>Symbiobacteriaceae</taxon>
        <taxon>Caldinitratiruptor</taxon>
    </lineage>
</organism>
<feature type="domain" description="Cytochrome C biogenesis protein transmembrane" evidence="7">
    <location>
        <begin position="8"/>
        <end position="199"/>
    </location>
</feature>
<feature type="transmembrane region" description="Helical" evidence="6">
    <location>
        <begin position="130"/>
        <end position="157"/>
    </location>
</feature>
<keyword evidence="9" id="KW-1185">Reference proteome</keyword>
<dbReference type="PANTHER" id="PTHR31272">
    <property type="entry name" value="CYTOCHROME C-TYPE BIOGENESIS PROTEIN HI_1454-RELATED"/>
    <property type="match status" value="1"/>
</dbReference>
<keyword evidence="3 6" id="KW-0812">Transmembrane</keyword>
<reference evidence="8" key="1">
    <citation type="submission" date="2022-03" db="EMBL/GenBank/DDBJ databases">
        <title>Complete genome sequence of Caldinitratiruptor microaerophilus.</title>
        <authorList>
            <person name="Mukaiyama R."/>
            <person name="Nishiyama T."/>
            <person name="Ueda K."/>
        </authorList>
    </citation>
    <scope>NUCLEOTIDE SEQUENCE</scope>
    <source>
        <strain evidence="8">JCM 16183</strain>
    </source>
</reference>
<feature type="transmembrane region" description="Helical" evidence="6">
    <location>
        <begin position="6"/>
        <end position="28"/>
    </location>
</feature>
<dbReference type="KEGG" id="cmic:caldi_11050"/>
<keyword evidence="5 6" id="KW-0472">Membrane</keyword>
<accession>A0AA35CIU5</accession>
<proteinExistence type="inferred from homology"/>